<name>A0ABR3X7T5_9PEZI</name>
<dbReference type="SUPFAM" id="SSF89372">
    <property type="entry name" value="Fucose-specific lectin"/>
    <property type="match status" value="1"/>
</dbReference>
<keyword evidence="2" id="KW-1133">Transmembrane helix</keyword>
<accession>A0ABR3X7T5</accession>
<evidence type="ECO:0000256" key="3">
    <source>
        <dbReference type="SAM" id="SignalP"/>
    </source>
</evidence>
<feature type="region of interest" description="Disordered" evidence="1">
    <location>
        <begin position="365"/>
        <end position="391"/>
    </location>
</feature>
<dbReference type="Gene3D" id="2.120.10.70">
    <property type="entry name" value="Fucose-specific lectin"/>
    <property type="match status" value="2"/>
</dbReference>
<comment type="caution">
    <text evidence="4">The sequence shown here is derived from an EMBL/GenBank/DDBJ whole genome shotgun (WGS) entry which is preliminary data.</text>
</comment>
<reference evidence="4 5" key="1">
    <citation type="journal article" date="2024" name="Commun. Biol.">
        <title>Comparative genomic analysis of thermophilic fungi reveals convergent evolutionary adaptations and gene losses.</title>
        <authorList>
            <person name="Steindorff A.S."/>
            <person name="Aguilar-Pontes M.V."/>
            <person name="Robinson A.J."/>
            <person name="Andreopoulos B."/>
            <person name="LaButti K."/>
            <person name="Kuo A."/>
            <person name="Mondo S."/>
            <person name="Riley R."/>
            <person name="Otillar R."/>
            <person name="Haridas S."/>
            <person name="Lipzen A."/>
            <person name="Grimwood J."/>
            <person name="Schmutz J."/>
            <person name="Clum A."/>
            <person name="Reid I.D."/>
            <person name="Moisan M.C."/>
            <person name="Butler G."/>
            <person name="Nguyen T.T.M."/>
            <person name="Dewar K."/>
            <person name="Conant G."/>
            <person name="Drula E."/>
            <person name="Henrissat B."/>
            <person name="Hansel C."/>
            <person name="Singer S."/>
            <person name="Hutchinson M.I."/>
            <person name="de Vries R.P."/>
            <person name="Natvig D.O."/>
            <person name="Powell A.J."/>
            <person name="Tsang A."/>
            <person name="Grigoriev I.V."/>
        </authorList>
    </citation>
    <scope>NUCLEOTIDE SEQUENCE [LARGE SCALE GENOMIC DNA]</scope>
    <source>
        <strain evidence="4 5">ATCC 24622</strain>
    </source>
</reference>
<feature type="compositionally biased region" description="Basic and acidic residues" evidence="1">
    <location>
        <begin position="522"/>
        <end position="532"/>
    </location>
</feature>
<dbReference type="EMBL" id="JAZHXJ010000147">
    <property type="protein sequence ID" value="KAL1871982.1"/>
    <property type="molecule type" value="Genomic_DNA"/>
</dbReference>
<feature type="signal peptide" evidence="3">
    <location>
        <begin position="1"/>
        <end position="26"/>
    </location>
</feature>
<evidence type="ECO:0000256" key="1">
    <source>
        <dbReference type="SAM" id="MobiDB-lite"/>
    </source>
</evidence>
<evidence type="ECO:0000313" key="5">
    <source>
        <dbReference type="Proteomes" id="UP001586593"/>
    </source>
</evidence>
<feature type="compositionally biased region" description="Low complexity" evidence="1">
    <location>
        <begin position="462"/>
        <end position="479"/>
    </location>
</feature>
<keyword evidence="2" id="KW-0472">Membrane</keyword>
<organism evidence="4 5">
    <name type="scientific">Phialemonium thermophilum</name>
    <dbReference type="NCBI Taxonomy" id="223376"/>
    <lineage>
        <taxon>Eukaryota</taxon>
        <taxon>Fungi</taxon>
        <taxon>Dikarya</taxon>
        <taxon>Ascomycota</taxon>
        <taxon>Pezizomycotina</taxon>
        <taxon>Sordariomycetes</taxon>
        <taxon>Sordariomycetidae</taxon>
        <taxon>Cephalothecales</taxon>
        <taxon>Cephalothecaceae</taxon>
        <taxon>Phialemonium</taxon>
    </lineage>
</organism>
<protein>
    <recommendedName>
        <fullName evidence="6">Fucose-specific lectin</fullName>
    </recommendedName>
</protein>
<keyword evidence="5" id="KW-1185">Reference proteome</keyword>
<evidence type="ECO:0000256" key="2">
    <source>
        <dbReference type="SAM" id="Phobius"/>
    </source>
</evidence>
<feature type="transmembrane region" description="Helical" evidence="2">
    <location>
        <begin position="397"/>
        <end position="420"/>
    </location>
</feature>
<evidence type="ECO:0008006" key="6">
    <source>
        <dbReference type="Google" id="ProtNLM"/>
    </source>
</evidence>
<sequence>MALLSELKASSLALLILLLSAQKVQAGSSLAAWWTTIGPQLLVQNLTTGLIQYSYCNSNNTPIYPYEGDDVLSLPVVIKAKNGTSLAGTGWWDGKTTTASIFYQDTQDRIINVLLQCDWPTGKFKRQGSWVISDGAPSINEKTGLAALLLGSTTGYRVYFHDANMTINELGYTTDTDWGYNGIVSQDPQISTAISAAFTGKNNITVVSPRDSNNIEVSRFNTDQTWHISTFPRPLAGNLTTSETNATHFALNETTAVNFTLPSFGLPRGIGVTIDPAFTRTVWYIGDDRSIHSIASINFVWQKLPDQPLSNWPLADDSNAELAAAGDFGSGDVRLYYLANGGLVTEARYDGVSTSWARAAPLPTFNASAPAPPEPSATQTSDAEHHGSGGLSSGAKAGIGVGVSLGVVALLGVAGVILYLRRRARSEAAKAAEMEDTHTQPVTPYYDYASQPPYGSPPPPGTAVDPAAAAAASAAGGYAYDKKSGPTPVTDVPSQLDSSERQELEGARPMYELADQTYSHELVGDNMRRELP</sequence>
<proteinExistence type="predicted"/>
<dbReference type="Proteomes" id="UP001586593">
    <property type="component" value="Unassembled WGS sequence"/>
</dbReference>
<gene>
    <name evidence="4" type="ORF">VTK73DRAFT_1812</name>
</gene>
<feature type="chain" id="PRO_5047286618" description="Fucose-specific lectin" evidence="3">
    <location>
        <begin position="27"/>
        <end position="532"/>
    </location>
</feature>
<feature type="region of interest" description="Disordered" evidence="1">
    <location>
        <begin position="430"/>
        <end position="532"/>
    </location>
</feature>
<keyword evidence="2" id="KW-0812">Transmembrane</keyword>
<keyword evidence="3" id="KW-0732">Signal</keyword>
<evidence type="ECO:0000313" key="4">
    <source>
        <dbReference type="EMBL" id="KAL1871982.1"/>
    </source>
</evidence>